<dbReference type="EMBL" id="BPUS01000007">
    <property type="protein sequence ID" value="GJH26702.1"/>
    <property type="molecule type" value="Genomic_DNA"/>
</dbReference>
<name>A0AA37IBL8_9BURK</name>
<evidence type="ECO:0000256" key="1">
    <source>
        <dbReference type="SAM" id="MobiDB-lite"/>
    </source>
</evidence>
<dbReference type="AlphaFoldDB" id="A0AA37IBL8"/>
<gene>
    <name evidence="2" type="ORF">CBA19CS42_19320</name>
</gene>
<protein>
    <submittedName>
        <fullName evidence="2">Uncharacterized protein</fullName>
    </submittedName>
</protein>
<evidence type="ECO:0000313" key="3">
    <source>
        <dbReference type="Proteomes" id="UP001055111"/>
    </source>
</evidence>
<organism evidence="2 3">
    <name type="scientific">Caballeronia novacaledonica</name>
    <dbReference type="NCBI Taxonomy" id="1544861"/>
    <lineage>
        <taxon>Bacteria</taxon>
        <taxon>Pseudomonadati</taxon>
        <taxon>Pseudomonadota</taxon>
        <taxon>Betaproteobacteria</taxon>
        <taxon>Burkholderiales</taxon>
        <taxon>Burkholderiaceae</taxon>
        <taxon>Caballeronia</taxon>
    </lineage>
</organism>
<accession>A0AA37IBL8</accession>
<proteinExistence type="predicted"/>
<dbReference type="RefSeq" id="WP_238213322.1">
    <property type="nucleotide sequence ID" value="NZ_BPUS01000007.1"/>
</dbReference>
<evidence type="ECO:0000313" key="2">
    <source>
        <dbReference type="EMBL" id="GJH26702.1"/>
    </source>
</evidence>
<dbReference type="Proteomes" id="UP001055111">
    <property type="component" value="Unassembled WGS sequence"/>
</dbReference>
<feature type="region of interest" description="Disordered" evidence="1">
    <location>
        <begin position="35"/>
        <end position="56"/>
    </location>
</feature>
<comment type="caution">
    <text evidence="2">The sequence shown here is derived from an EMBL/GenBank/DDBJ whole genome shotgun (WGS) entry which is preliminary data.</text>
</comment>
<reference evidence="2" key="1">
    <citation type="submission" date="2022-09" db="EMBL/GenBank/DDBJ databases">
        <title>Isolation and characterization of 3-chlorobenzoate degrading bacteria from soils in Shizuoka.</title>
        <authorList>
            <person name="Ifat A."/>
            <person name="Ogawa N."/>
            <person name="Kimbara K."/>
            <person name="Moriuchi R."/>
            <person name="Dohra H."/>
            <person name="Shintani M."/>
        </authorList>
    </citation>
    <scope>NUCLEOTIDE SEQUENCE</scope>
    <source>
        <strain evidence="2">19CS4-2</strain>
    </source>
</reference>
<feature type="compositionally biased region" description="Basic and acidic residues" evidence="1">
    <location>
        <begin position="40"/>
        <end position="53"/>
    </location>
</feature>
<sequence>MLPEAARRRHVAKRVETRLLSLTDAAFQRGCAAEPAIDETAQHGEDRDPRDPSGGEAVEFVAEPCAAQHGGGEHQHDQGERRTILVFDMGVAASHA</sequence>